<evidence type="ECO:0000313" key="5">
    <source>
        <dbReference type="WBParaSite" id="MBELARI_LOCUS8295"/>
    </source>
</evidence>
<dbReference type="WBParaSite" id="MBELARI_LOCUS2785">
    <property type="protein sequence ID" value="MBELARI_LOCUS2785"/>
    <property type="gene ID" value="MBELARI_LOCUS2785"/>
</dbReference>
<reference evidence="4 5" key="1">
    <citation type="submission" date="2024-02" db="UniProtKB">
        <authorList>
            <consortium name="WormBaseParasite"/>
        </authorList>
    </citation>
    <scope>IDENTIFICATION</scope>
</reference>
<feature type="region of interest" description="Disordered" evidence="1">
    <location>
        <begin position="205"/>
        <end position="245"/>
    </location>
</feature>
<evidence type="ECO:0000313" key="4">
    <source>
        <dbReference type="WBParaSite" id="MBELARI_LOCUS2785"/>
    </source>
</evidence>
<evidence type="ECO:0000256" key="2">
    <source>
        <dbReference type="SAM" id="SignalP"/>
    </source>
</evidence>
<feature type="signal peptide" evidence="2">
    <location>
        <begin position="1"/>
        <end position="20"/>
    </location>
</feature>
<accession>A0AAF3FA46</accession>
<organism evidence="3 4">
    <name type="scientific">Mesorhabditis belari</name>
    <dbReference type="NCBI Taxonomy" id="2138241"/>
    <lineage>
        <taxon>Eukaryota</taxon>
        <taxon>Metazoa</taxon>
        <taxon>Ecdysozoa</taxon>
        <taxon>Nematoda</taxon>
        <taxon>Chromadorea</taxon>
        <taxon>Rhabditida</taxon>
        <taxon>Rhabditina</taxon>
        <taxon>Rhabditomorpha</taxon>
        <taxon>Rhabditoidea</taxon>
        <taxon>Rhabditidae</taxon>
        <taxon>Mesorhabditinae</taxon>
        <taxon>Mesorhabditis</taxon>
    </lineage>
</organism>
<feature type="chain" id="PRO_5041894089" evidence="2">
    <location>
        <begin position="21"/>
        <end position="245"/>
    </location>
</feature>
<dbReference type="AlphaFoldDB" id="A0AAF3FA46"/>
<keyword evidence="2" id="KW-0732">Signal</keyword>
<keyword evidence="3" id="KW-1185">Reference proteome</keyword>
<name>A0AAF3FA46_9BILA</name>
<dbReference type="WBParaSite" id="MBELARI_LOCUS8295">
    <property type="protein sequence ID" value="MBELARI_LOCUS8295"/>
    <property type="gene ID" value="MBELARI_LOCUS8295"/>
</dbReference>
<proteinExistence type="predicted"/>
<dbReference type="Proteomes" id="UP000887575">
    <property type="component" value="Unassembled WGS sequence"/>
</dbReference>
<evidence type="ECO:0000313" key="3">
    <source>
        <dbReference type="Proteomes" id="UP000887575"/>
    </source>
</evidence>
<evidence type="ECO:0000256" key="1">
    <source>
        <dbReference type="SAM" id="MobiDB-lite"/>
    </source>
</evidence>
<sequence>MRSTQASVIVFLALITLLNAYQLTVHLRSLDLNGFLNDGKTKCSKLSAFGVKCYPLVAICIERIADKTNKADTCLTGPWIELGVWPDNESIEFGKTEKLRGWYNPQDIAIDGNFVGFYVKLRVQHYYGTIVNLIANQSWEIKEFNGGDVDERDVNGTQITSFKFAWTWSGASHSTVSPKTVPTTVSTRSSTTVTKVTKVTPIDASSTTAQVTQISTTAETDPSPKTGTDPSPKTGTDPPSTTTNI</sequence>
<protein>
    <submittedName>
        <fullName evidence="4 5">Uncharacterized protein</fullName>
    </submittedName>
</protein>